<feature type="region of interest" description="Disordered" evidence="2">
    <location>
        <begin position="39"/>
        <end position="76"/>
    </location>
</feature>
<protein>
    <recommendedName>
        <fullName evidence="5">DNA breaking-rejoining enzyme</fullName>
    </recommendedName>
</protein>
<keyword evidence="1" id="KW-0233">DNA recombination</keyword>
<dbReference type="GO" id="GO:0006310">
    <property type="term" value="P:DNA recombination"/>
    <property type="evidence" value="ECO:0007669"/>
    <property type="project" value="UniProtKB-KW"/>
</dbReference>
<dbReference type="SUPFAM" id="SSF56349">
    <property type="entry name" value="DNA breaking-rejoining enzymes"/>
    <property type="match status" value="1"/>
</dbReference>
<reference evidence="3 4" key="1">
    <citation type="journal article" date="2018" name="Biotechnol. Biofuels">
        <title>Integrative visual omics of the white-rot fungus Polyporus brumalis exposes the biotechnological potential of its oxidative enzymes for delignifying raw plant biomass.</title>
        <authorList>
            <person name="Miyauchi S."/>
            <person name="Rancon A."/>
            <person name="Drula E."/>
            <person name="Hage H."/>
            <person name="Chaduli D."/>
            <person name="Favel A."/>
            <person name="Grisel S."/>
            <person name="Henrissat B."/>
            <person name="Herpoel-Gimbert I."/>
            <person name="Ruiz-Duenas F.J."/>
            <person name="Chevret D."/>
            <person name="Hainaut M."/>
            <person name="Lin J."/>
            <person name="Wang M."/>
            <person name="Pangilinan J."/>
            <person name="Lipzen A."/>
            <person name="Lesage-Meessen L."/>
            <person name="Navarro D."/>
            <person name="Riley R."/>
            <person name="Grigoriev I.V."/>
            <person name="Zhou S."/>
            <person name="Raouche S."/>
            <person name="Rosso M.N."/>
        </authorList>
    </citation>
    <scope>NUCLEOTIDE SEQUENCE [LARGE SCALE GENOMIC DNA]</scope>
    <source>
        <strain evidence="3 4">BRFM 1820</strain>
    </source>
</reference>
<dbReference type="InterPro" id="IPR013762">
    <property type="entry name" value="Integrase-like_cat_sf"/>
</dbReference>
<dbReference type="OrthoDB" id="2795280at2759"/>
<sequence>MDKLVGLTQRLQELDTEHEDEELHRAEVADDFECEIESMEAADDIEDELQKDASYIHTSEPSSTSSDSDPGPAAPKKQKLVLADLAKNIEKASEHVIVPGTLNEYRNLWKTFTLFCIAFGFIEASQNNDAFWTSLPAVLPTWIAAWIMSKADDIDLITGEEKELANTDRVTYARAQKMRASISHKFGREYKRGTQLWTESPIAPGVFMGNPSLSVVVSEYMISLRRRKVRTGEVVTSARAMDQATMKRLWTFNLSYPREAETRPLKRGDQHSAKWAGYKTRQMLQLLYITSMTCLLRFEEALRIMWSDVEFTERNGCPVVVLSLPFRKTHQVGDIQPFVLYPDDDRPWMCPVTAWARWWEICQEMHVEQYGFVFRSRRNGSDEVSVLAESQMSSQTFLKCFRNNMADIGIDPRPYGTHSFRRGGCQYLHTELRWPMQQICDWGGWAEDFDNPTTIFRYLLSWVDKGSMHREDYMNPNRPGADPCTRCNRTCHCA</sequence>
<dbReference type="AlphaFoldDB" id="A0A371DYC8"/>
<feature type="compositionally biased region" description="Low complexity" evidence="2">
    <location>
        <begin position="58"/>
        <end position="70"/>
    </location>
</feature>
<evidence type="ECO:0000313" key="3">
    <source>
        <dbReference type="EMBL" id="RDX57529.1"/>
    </source>
</evidence>
<proteinExistence type="predicted"/>
<dbReference type="PANTHER" id="PTHR34605:SF4">
    <property type="entry name" value="DNA ADENINE METHYLTRANSFERASE"/>
    <property type="match status" value="1"/>
</dbReference>
<accession>A0A371DYC8</accession>
<name>A0A371DYC8_9APHY</name>
<evidence type="ECO:0000256" key="1">
    <source>
        <dbReference type="ARBA" id="ARBA00023172"/>
    </source>
</evidence>
<dbReference type="Proteomes" id="UP000256964">
    <property type="component" value="Unassembled WGS sequence"/>
</dbReference>
<dbReference type="InterPro" id="IPR011010">
    <property type="entry name" value="DNA_brk_join_enz"/>
</dbReference>
<dbReference type="Gene3D" id="1.10.443.10">
    <property type="entry name" value="Intergrase catalytic core"/>
    <property type="match status" value="1"/>
</dbReference>
<gene>
    <name evidence="3" type="ORF">OH76DRAFT_50547</name>
</gene>
<dbReference type="InterPro" id="IPR052925">
    <property type="entry name" value="Phage_Integrase-like_Recomb"/>
</dbReference>
<feature type="region of interest" description="Disordered" evidence="2">
    <location>
        <begin position="1"/>
        <end position="24"/>
    </location>
</feature>
<organism evidence="3 4">
    <name type="scientific">Lentinus brumalis</name>
    <dbReference type="NCBI Taxonomy" id="2498619"/>
    <lineage>
        <taxon>Eukaryota</taxon>
        <taxon>Fungi</taxon>
        <taxon>Dikarya</taxon>
        <taxon>Basidiomycota</taxon>
        <taxon>Agaricomycotina</taxon>
        <taxon>Agaricomycetes</taxon>
        <taxon>Polyporales</taxon>
        <taxon>Polyporaceae</taxon>
        <taxon>Lentinus</taxon>
    </lineage>
</organism>
<dbReference type="PANTHER" id="PTHR34605">
    <property type="entry name" value="PHAGE_INTEGRASE DOMAIN-CONTAINING PROTEIN"/>
    <property type="match status" value="1"/>
</dbReference>
<feature type="compositionally biased region" description="Acidic residues" evidence="2">
    <location>
        <begin position="39"/>
        <end position="49"/>
    </location>
</feature>
<evidence type="ECO:0000313" key="4">
    <source>
        <dbReference type="Proteomes" id="UP000256964"/>
    </source>
</evidence>
<evidence type="ECO:0000256" key="2">
    <source>
        <dbReference type="SAM" id="MobiDB-lite"/>
    </source>
</evidence>
<dbReference type="EMBL" id="KZ857379">
    <property type="protein sequence ID" value="RDX57529.1"/>
    <property type="molecule type" value="Genomic_DNA"/>
</dbReference>
<dbReference type="GO" id="GO:0003677">
    <property type="term" value="F:DNA binding"/>
    <property type="evidence" value="ECO:0007669"/>
    <property type="project" value="InterPro"/>
</dbReference>
<evidence type="ECO:0008006" key="5">
    <source>
        <dbReference type="Google" id="ProtNLM"/>
    </source>
</evidence>
<keyword evidence="4" id="KW-1185">Reference proteome</keyword>
<dbReference type="GO" id="GO:0015074">
    <property type="term" value="P:DNA integration"/>
    <property type="evidence" value="ECO:0007669"/>
    <property type="project" value="InterPro"/>
</dbReference>